<proteinExistence type="predicted"/>
<dbReference type="OrthoDB" id="9764953at2"/>
<feature type="transmembrane region" description="Helical" evidence="2">
    <location>
        <begin position="138"/>
        <end position="159"/>
    </location>
</feature>
<name>A0A4U6D0T2_9BACT</name>
<feature type="transmembrane region" description="Helical" evidence="2">
    <location>
        <begin position="12"/>
        <end position="33"/>
    </location>
</feature>
<dbReference type="SUPFAM" id="SSF53474">
    <property type="entry name" value="alpha/beta-Hydrolases"/>
    <property type="match status" value="1"/>
</dbReference>
<gene>
    <name evidence="3" type="ORF">FDK13_23590</name>
</gene>
<organism evidence="3 4">
    <name type="scientific">Dyadobacter frigoris</name>
    <dbReference type="NCBI Taxonomy" id="2576211"/>
    <lineage>
        <taxon>Bacteria</taxon>
        <taxon>Pseudomonadati</taxon>
        <taxon>Bacteroidota</taxon>
        <taxon>Cytophagia</taxon>
        <taxon>Cytophagales</taxon>
        <taxon>Spirosomataceae</taxon>
        <taxon>Dyadobacter</taxon>
    </lineage>
</organism>
<reference evidence="3 4" key="1">
    <citation type="submission" date="2019-05" db="EMBL/GenBank/DDBJ databases">
        <title>Dyadobacter AR-3-8 sp. nov., isolated from arctic soil.</title>
        <authorList>
            <person name="Chaudhary D.K."/>
        </authorList>
    </citation>
    <scope>NUCLEOTIDE SEQUENCE [LARGE SCALE GENOMIC DNA]</scope>
    <source>
        <strain evidence="3 4">AR-3-8</strain>
    </source>
</reference>
<feature type="transmembrane region" description="Helical" evidence="2">
    <location>
        <begin position="171"/>
        <end position="188"/>
    </location>
</feature>
<evidence type="ECO:0000313" key="4">
    <source>
        <dbReference type="Proteomes" id="UP000304900"/>
    </source>
</evidence>
<feature type="transmembrane region" description="Helical" evidence="2">
    <location>
        <begin position="76"/>
        <end position="99"/>
    </location>
</feature>
<evidence type="ECO:0000256" key="2">
    <source>
        <dbReference type="SAM" id="Phobius"/>
    </source>
</evidence>
<keyword evidence="2" id="KW-0472">Membrane</keyword>
<dbReference type="InterPro" id="IPR050955">
    <property type="entry name" value="Plant_Biomass_Hydrol_Est"/>
</dbReference>
<dbReference type="InterPro" id="IPR029058">
    <property type="entry name" value="AB_hydrolase_fold"/>
</dbReference>
<feature type="transmembrane region" description="Helical" evidence="2">
    <location>
        <begin position="45"/>
        <end position="64"/>
    </location>
</feature>
<evidence type="ECO:0008006" key="5">
    <source>
        <dbReference type="Google" id="ProtNLM"/>
    </source>
</evidence>
<keyword evidence="1" id="KW-0732">Signal</keyword>
<dbReference type="Gene3D" id="3.40.50.1820">
    <property type="entry name" value="alpha/beta hydrolase"/>
    <property type="match status" value="1"/>
</dbReference>
<dbReference type="PANTHER" id="PTHR43037:SF1">
    <property type="entry name" value="BLL1128 PROTEIN"/>
    <property type="match status" value="1"/>
</dbReference>
<dbReference type="RefSeq" id="WP_137342475.1">
    <property type="nucleotide sequence ID" value="NZ_BSQH01000015.1"/>
</dbReference>
<protein>
    <recommendedName>
        <fullName evidence="5">Peptidase</fullName>
    </recommendedName>
</protein>
<comment type="caution">
    <text evidence="3">The sequence shown here is derived from an EMBL/GenBank/DDBJ whole genome shotgun (WGS) entry which is preliminary data.</text>
</comment>
<keyword evidence="4" id="KW-1185">Reference proteome</keyword>
<accession>A0A4U6D0T2</accession>
<evidence type="ECO:0000256" key="1">
    <source>
        <dbReference type="ARBA" id="ARBA00022729"/>
    </source>
</evidence>
<feature type="transmembrane region" description="Helical" evidence="2">
    <location>
        <begin position="209"/>
        <end position="228"/>
    </location>
</feature>
<dbReference type="Proteomes" id="UP000304900">
    <property type="component" value="Unassembled WGS sequence"/>
</dbReference>
<dbReference type="PANTHER" id="PTHR43037">
    <property type="entry name" value="UNNAMED PRODUCT-RELATED"/>
    <property type="match status" value="1"/>
</dbReference>
<feature type="transmembrane region" description="Helical" evidence="2">
    <location>
        <begin position="105"/>
        <end position="126"/>
    </location>
</feature>
<keyword evidence="2" id="KW-0812">Transmembrane</keyword>
<dbReference type="EMBL" id="SZVO01000012">
    <property type="protein sequence ID" value="TKT89338.1"/>
    <property type="molecule type" value="Genomic_DNA"/>
</dbReference>
<keyword evidence="2" id="KW-1133">Transmembrane helix</keyword>
<evidence type="ECO:0000313" key="3">
    <source>
        <dbReference type="EMBL" id="TKT89338.1"/>
    </source>
</evidence>
<dbReference type="AlphaFoldDB" id="A0A4U6D0T2"/>
<sequence>MKSQPLTRNFYYFGIFFIALGILATSFQCLNYLQHGIQIYTVPTFSSWLVLTAIMDVISASLLLKYYYHKAYRLTFFAGTIILAASTIFNIILYIILVFKILYSFYIPFCIILLLISLSFYSIIIFSNSGKRPLLKLAGIFALVLGAILLTSLLWNTYFPSLHLKPIFESINFWTSWFSCIVPGLLLGNFISELRQIKDQAQNSVNYRVIAPVLIVFVSVFILGHKMYTECQFVGFPNQISEKAKGMASLFEARNYVNGNSDTLRYRFMKPLDYNPQNKYPLVVLLHHGGAHGTDNIIQVEGSDASLFSNYVNKRKYPAFLFIPQCPQNINWADPAMSQLTFEAIGDLEKQFSVDVKRRYVIGISGGGMGSWYFIGTHPEMFAAAIPMCGGTDVGLSDKMTDVAVWAFHGDKDPLAPVSSTRSIIAGIKKAGGHPKYTEFPNAGHNIGRQVQQTHGLLDWLFSQKKTNRF</sequence>